<evidence type="ECO:0000256" key="5">
    <source>
        <dbReference type="ARBA" id="ARBA00023004"/>
    </source>
</evidence>
<dbReference type="GO" id="GO:0016705">
    <property type="term" value="F:oxidoreductase activity, acting on paired donors, with incorporation or reduction of molecular oxygen"/>
    <property type="evidence" value="ECO:0007669"/>
    <property type="project" value="UniProtKB-ARBA"/>
</dbReference>
<evidence type="ECO:0000256" key="9">
    <source>
        <dbReference type="ARBA" id="ARBA00034078"/>
    </source>
</evidence>
<evidence type="ECO:0000256" key="3">
    <source>
        <dbReference type="ARBA" id="ARBA00022714"/>
    </source>
</evidence>
<dbReference type="PANTHER" id="PTHR10134">
    <property type="entry name" value="CYTOCHROME B-C1 COMPLEX SUBUNIT RIESKE, MITOCHONDRIAL"/>
    <property type="match status" value="1"/>
</dbReference>
<keyword evidence="6" id="KW-0411">Iron-sulfur</keyword>
<reference evidence="12" key="1">
    <citation type="submission" date="2022-10" db="EMBL/GenBank/DDBJ databases">
        <title>The complete genomes of actinobacterial strains from the NBC collection.</title>
        <authorList>
            <person name="Joergensen T.S."/>
            <person name="Alvarez Arevalo M."/>
            <person name="Sterndorff E.B."/>
            <person name="Faurdal D."/>
            <person name="Vuksanovic O."/>
            <person name="Mourched A.-S."/>
            <person name="Charusanti P."/>
            <person name="Shaw S."/>
            <person name="Blin K."/>
            <person name="Weber T."/>
        </authorList>
    </citation>
    <scope>NUCLEOTIDE SEQUENCE</scope>
    <source>
        <strain evidence="12">NBC_00060</strain>
    </source>
</reference>
<evidence type="ECO:0000256" key="7">
    <source>
        <dbReference type="ARBA" id="ARBA00023157"/>
    </source>
</evidence>
<dbReference type="Gene3D" id="2.102.10.10">
    <property type="entry name" value="Rieske [2Fe-2S] iron-sulphur domain"/>
    <property type="match status" value="1"/>
</dbReference>
<comment type="cofactor">
    <cofactor evidence="9">
        <name>[2Fe-2S] cluster</name>
        <dbReference type="ChEBI" id="CHEBI:190135"/>
    </cofactor>
</comment>
<keyword evidence="3" id="KW-0001">2Fe-2S</keyword>
<organism evidence="12">
    <name type="scientific">Streptomyces sp. NBC_00060</name>
    <dbReference type="NCBI Taxonomy" id="2975636"/>
    <lineage>
        <taxon>Bacteria</taxon>
        <taxon>Bacillati</taxon>
        <taxon>Actinomycetota</taxon>
        <taxon>Actinomycetes</taxon>
        <taxon>Kitasatosporales</taxon>
        <taxon>Streptomycetaceae</taxon>
        <taxon>Streptomyces</taxon>
    </lineage>
</organism>
<dbReference type="CDD" id="cd03467">
    <property type="entry name" value="Rieske"/>
    <property type="match status" value="1"/>
</dbReference>
<dbReference type="GO" id="GO:0046872">
    <property type="term" value="F:metal ion binding"/>
    <property type="evidence" value="ECO:0007669"/>
    <property type="project" value="UniProtKB-KW"/>
</dbReference>
<evidence type="ECO:0000256" key="8">
    <source>
        <dbReference type="ARBA" id="ARBA00029586"/>
    </source>
</evidence>
<dbReference type="EMBL" id="CP108253">
    <property type="protein sequence ID" value="WTU43649.1"/>
    <property type="molecule type" value="Genomic_DNA"/>
</dbReference>
<protein>
    <recommendedName>
        <fullName evidence="2">Cytochrome bc1 complex Rieske iron-sulfur subunit</fullName>
    </recommendedName>
    <alternativeName>
        <fullName evidence="8">Cytochrome bc1 reductase complex subunit QcrA</fullName>
    </alternativeName>
</protein>
<name>A0AAU2H9L4_9ACTN</name>
<evidence type="ECO:0000259" key="11">
    <source>
        <dbReference type="PROSITE" id="PS51296"/>
    </source>
</evidence>
<dbReference type="AlphaFoldDB" id="A0AAU2H9L4"/>
<dbReference type="PRINTS" id="PR00162">
    <property type="entry name" value="RIESKE"/>
</dbReference>
<keyword evidence="4" id="KW-0479">Metal-binding</keyword>
<evidence type="ECO:0000313" key="12">
    <source>
        <dbReference type="EMBL" id="WTU43649.1"/>
    </source>
</evidence>
<dbReference type="InterPro" id="IPR017941">
    <property type="entry name" value="Rieske_2Fe-2S"/>
</dbReference>
<dbReference type="PROSITE" id="PS51296">
    <property type="entry name" value="RIESKE"/>
    <property type="match status" value="1"/>
</dbReference>
<keyword evidence="5" id="KW-0408">Iron</keyword>
<dbReference type="InterPro" id="IPR006311">
    <property type="entry name" value="TAT_signal"/>
</dbReference>
<evidence type="ECO:0000256" key="2">
    <source>
        <dbReference type="ARBA" id="ARBA00015816"/>
    </source>
</evidence>
<dbReference type="InterPro" id="IPR014349">
    <property type="entry name" value="Rieske_Fe-S_prot"/>
</dbReference>
<dbReference type="GO" id="GO:0016020">
    <property type="term" value="C:membrane"/>
    <property type="evidence" value="ECO:0007669"/>
    <property type="project" value="InterPro"/>
</dbReference>
<feature type="compositionally biased region" description="Gly residues" evidence="10">
    <location>
        <begin position="47"/>
        <end position="70"/>
    </location>
</feature>
<comment type="function">
    <text evidence="1">Iron-sulfur subunit of the cytochrome bc1 complex, an essential component of the respiratory electron transport chain required for ATP synthesis. The bc1 complex catalyzes the oxidation of menaquinol and the reduction of cytochrome c in the respiratory chain. The bc1 complex operates through a Q-cycle mechanism that couples electron transfer to generation of the proton gradient that drives ATP synthesis.</text>
</comment>
<evidence type="ECO:0000256" key="10">
    <source>
        <dbReference type="SAM" id="MobiDB-lite"/>
    </source>
</evidence>
<accession>A0AAU2H9L4</accession>
<dbReference type="GO" id="GO:0051537">
    <property type="term" value="F:2 iron, 2 sulfur cluster binding"/>
    <property type="evidence" value="ECO:0007669"/>
    <property type="project" value="UniProtKB-KW"/>
</dbReference>
<dbReference type="InterPro" id="IPR005805">
    <property type="entry name" value="Rieske_Fe-S_prot_C"/>
</dbReference>
<evidence type="ECO:0000256" key="1">
    <source>
        <dbReference type="ARBA" id="ARBA00002494"/>
    </source>
</evidence>
<feature type="region of interest" description="Disordered" evidence="10">
    <location>
        <begin position="35"/>
        <end position="72"/>
    </location>
</feature>
<dbReference type="GO" id="GO:0004497">
    <property type="term" value="F:monooxygenase activity"/>
    <property type="evidence" value="ECO:0007669"/>
    <property type="project" value="UniProtKB-ARBA"/>
</dbReference>
<dbReference type="FunFam" id="2.102.10.10:FF:000016">
    <property type="entry name" value="Nitrite reductase/ring-hydroxylating ferredoxin subunit"/>
    <property type="match status" value="1"/>
</dbReference>
<dbReference type="InterPro" id="IPR036922">
    <property type="entry name" value="Rieske_2Fe-2S_sf"/>
</dbReference>
<feature type="domain" description="Rieske" evidence="11">
    <location>
        <begin position="69"/>
        <end position="161"/>
    </location>
</feature>
<proteinExistence type="predicted"/>
<dbReference type="Pfam" id="PF00355">
    <property type="entry name" value="Rieske"/>
    <property type="match status" value="1"/>
</dbReference>
<gene>
    <name evidence="12" type="ORF">OHV25_30800</name>
</gene>
<dbReference type="SUPFAM" id="SSF50022">
    <property type="entry name" value="ISP domain"/>
    <property type="match status" value="1"/>
</dbReference>
<evidence type="ECO:0000256" key="6">
    <source>
        <dbReference type="ARBA" id="ARBA00023014"/>
    </source>
</evidence>
<keyword evidence="7" id="KW-1015">Disulfide bond</keyword>
<sequence>MSTQALPSEPGPARRTVVAAVGGVGLAAALAACGDSDKSGDAAKSSGDGGTGGTGGSAGGGDAGSAGGGVLAKTADIPKGGGKVFPDQGVVVTQPTAGTFKAFSATCTHQGCTVKDVVGGTINCPCHGSKYDSATGSVMGGPAPRPLPTKAIKVEGDSIKLA</sequence>
<dbReference type="PROSITE" id="PS51318">
    <property type="entry name" value="TAT"/>
    <property type="match status" value="1"/>
</dbReference>
<evidence type="ECO:0000256" key="4">
    <source>
        <dbReference type="ARBA" id="ARBA00022723"/>
    </source>
</evidence>